<proteinExistence type="predicted"/>
<dbReference type="PANTHER" id="PTHR43752">
    <property type="entry name" value="BNR/ASP-BOX REPEAT FAMILY PROTEIN"/>
    <property type="match status" value="1"/>
</dbReference>
<dbReference type="Proteomes" id="UP000509327">
    <property type="component" value="Chromosome"/>
</dbReference>
<evidence type="ECO:0000313" key="6">
    <source>
        <dbReference type="Proteomes" id="UP000509327"/>
    </source>
</evidence>
<evidence type="ECO:0000313" key="4">
    <source>
        <dbReference type="EMBL" id="QKS58032.1"/>
    </source>
</evidence>
<dbReference type="EMBL" id="QJSW01000023">
    <property type="protein sequence ID" value="PYE44367.1"/>
    <property type="molecule type" value="Genomic_DNA"/>
</dbReference>
<feature type="domain" description="Sialidase" evidence="2">
    <location>
        <begin position="34"/>
        <end position="320"/>
    </location>
</feature>
<dbReference type="EMBL" id="CP054614">
    <property type="protein sequence ID" value="QKS58032.1"/>
    <property type="molecule type" value="Genomic_DNA"/>
</dbReference>
<evidence type="ECO:0000256" key="1">
    <source>
        <dbReference type="SAM" id="Phobius"/>
    </source>
</evidence>
<reference evidence="4 6" key="2">
    <citation type="submission" date="2020-06" db="EMBL/GenBank/DDBJ databases">
        <title>Complete genome of Paenibacillus barcinonensis KACC11450.</title>
        <authorList>
            <person name="Kim M."/>
            <person name="Park Y.-J."/>
            <person name="Shin J.-H."/>
        </authorList>
    </citation>
    <scope>NUCLEOTIDE SEQUENCE [LARGE SCALE GENOMIC DNA]</scope>
    <source>
        <strain evidence="4 6">KACC11450</strain>
    </source>
</reference>
<accession>A0A2V4UVZ0</accession>
<dbReference type="AlphaFoldDB" id="A0A2V4UVZ0"/>
<name>A0A2V4UVZ0_PAEBA</name>
<dbReference type="RefSeq" id="WP_110898952.1">
    <property type="nucleotide sequence ID" value="NZ_CP054614.1"/>
</dbReference>
<dbReference type="Pfam" id="PF13088">
    <property type="entry name" value="BNR_2"/>
    <property type="match status" value="1"/>
</dbReference>
<organism evidence="3 5">
    <name type="scientific">Paenibacillus barcinonensis</name>
    <dbReference type="NCBI Taxonomy" id="198119"/>
    <lineage>
        <taxon>Bacteria</taxon>
        <taxon>Bacillati</taxon>
        <taxon>Bacillota</taxon>
        <taxon>Bacilli</taxon>
        <taxon>Bacillales</taxon>
        <taxon>Paenibacillaceae</taxon>
        <taxon>Paenibacillus</taxon>
    </lineage>
</organism>
<keyword evidence="6" id="KW-1185">Reference proteome</keyword>
<evidence type="ECO:0000313" key="3">
    <source>
        <dbReference type="EMBL" id="PYE44367.1"/>
    </source>
</evidence>
<evidence type="ECO:0000313" key="5">
    <source>
        <dbReference type="Proteomes" id="UP000247790"/>
    </source>
</evidence>
<sequence>MKIDADKQYVFREGQSFQSSHGSTVAILPSGLVIVAWFAGLHEKSSDTAIWMAIKEQGGSWSTPHKVADEQGIAHWNPVLYTQGSSLVLFYKVGHEITDWHTRCMRSEDGGQTWTAARELVSGDVGGRGPVRNHPVQLADGTILAPASVERVDPENPDKQVWEAFVDISTDEGRTWIKSAPVPMNLSVYVGAEHWFAKGLIQPALWASSDSDAEHVHMLLRSTEGWIYRSDSGDGGHTWCEAYPTELPNNNSGIDVTRMESGLLALVYNPVSGYSTESPRTPLVVAFSNDNGETWGDEFVLEDEPGEYSYPAIVSQGQSLYITYTWKRDRVAFWKLNVQSSE</sequence>
<protein>
    <submittedName>
        <fullName evidence="4">Exo-alpha-sialidase</fullName>
    </submittedName>
    <submittedName>
        <fullName evidence="3">Putative neuraminidase</fullName>
    </submittedName>
</protein>
<dbReference type="OrthoDB" id="41724at2"/>
<dbReference type="CDD" id="cd15482">
    <property type="entry name" value="Sialidase_non-viral"/>
    <property type="match status" value="1"/>
</dbReference>
<gene>
    <name evidence="3" type="ORF">DFQ00_1236</name>
    <name evidence="4" type="ORF">HUB98_18230</name>
</gene>
<dbReference type="InterPro" id="IPR036278">
    <property type="entry name" value="Sialidase_sf"/>
</dbReference>
<evidence type="ECO:0000259" key="2">
    <source>
        <dbReference type="Pfam" id="PF13088"/>
    </source>
</evidence>
<dbReference type="InterPro" id="IPR011040">
    <property type="entry name" value="Sialidase"/>
</dbReference>
<dbReference type="Gene3D" id="2.120.10.10">
    <property type="match status" value="1"/>
</dbReference>
<keyword evidence="1" id="KW-0472">Membrane</keyword>
<dbReference type="Proteomes" id="UP000247790">
    <property type="component" value="Unassembled WGS sequence"/>
</dbReference>
<keyword evidence="1" id="KW-0812">Transmembrane</keyword>
<keyword evidence="1" id="KW-1133">Transmembrane helix</keyword>
<feature type="transmembrane region" description="Helical" evidence="1">
    <location>
        <begin position="21"/>
        <end position="40"/>
    </location>
</feature>
<reference evidence="3 5" key="1">
    <citation type="submission" date="2018-06" db="EMBL/GenBank/DDBJ databases">
        <title>Genomic Encyclopedia of Type Strains, Phase III (KMG-III): the genomes of soil and plant-associated and newly described type strains.</title>
        <authorList>
            <person name="Whitman W."/>
        </authorList>
    </citation>
    <scope>NUCLEOTIDE SEQUENCE [LARGE SCALE GENOMIC DNA]</scope>
    <source>
        <strain evidence="3 5">CECT 7022</strain>
    </source>
</reference>
<dbReference type="SUPFAM" id="SSF50939">
    <property type="entry name" value="Sialidases"/>
    <property type="match status" value="1"/>
</dbReference>
<dbReference type="PANTHER" id="PTHR43752:SF2">
    <property type="entry name" value="BNR_ASP-BOX REPEAT FAMILY PROTEIN"/>
    <property type="match status" value="1"/>
</dbReference>